<dbReference type="Proteomes" id="UP000075714">
    <property type="component" value="Unassembled WGS sequence"/>
</dbReference>
<dbReference type="EMBL" id="LSYV01000004">
    <property type="protein sequence ID" value="KXZ55224.1"/>
    <property type="molecule type" value="Genomic_DNA"/>
</dbReference>
<proteinExistence type="predicted"/>
<protein>
    <submittedName>
        <fullName evidence="1">Uncharacterized protein</fullName>
    </submittedName>
</protein>
<dbReference type="AlphaFoldDB" id="A0A150GZL7"/>
<comment type="caution">
    <text evidence="1">The sequence shown here is derived from an EMBL/GenBank/DDBJ whole genome shotgun (WGS) entry which is preliminary data.</text>
</comment>
<dbReference type="OrthoDB" id="528722at2759"/>
<organism evidence="1 2">
    <name type="scientific">Gonium pectorale</name>
    <name type="common">Green alga</name>
    <dbReference type="NCBI Taxonomy" id="33097"/>
    <lineage>
        <taxon>Eukaryota</taxon>
        <taxon>Viridiplantae</taxon>
        <taxon>Chlorophyta</taxon>
        <taxon>core chlorophytes</taxon>
        <taxon>Chlorophyceae</taxon>
        <taxon>CS clade</taxon>
        <taxon>Chlamydomonadales</taxon>
        <taxon>Volvocaceae</taxon>
        <taxon>Gonium</taxon>
    </lineage>
</organism>
<reference evidence="2" key="1">
    <citation type="journal article" date="2016" name="Nat. Commun.">
        <title>The Gonium pectorale genome demonstrates co-option of cell cycle regulation during the evolution of multicellularity.</title>
        <authorList>
            <person name="Hanschen E.R."/>
            <person name="Marriage T.N."/>
            <person name="Ferris P.J."/>
            <person name="Hamaji T."/>
            <person name="Toyoda A."/>
            <person name="Fujiyama A."/>
            <person name="Neme R."/>
            <person name="Noguchi H."/>
            <person name="Minakuchi Y."/>
            <person name="Suzuki M."/>
            <person name="Kawai-Toyooka H."/>
            <person name="Smith D.R."/>
            <person name="Sparks H."/>
            <person name="Anderson J."/>
            <person name="Bakaric R."/>
            <person name="Luria V."/>
            <person name="Karger A."/>
            <person name="Kirschner M.W."/>
            <person name="Durand P.M."/>
            <person name="Michod R.E."/>
            <person name="Nozaki H."/>
            <person name="Olson B.J."/>
        </authorList>
    </citation>
    <scope>NUCLEOTIDE SEQUENCE [LARGE SCALE GENOMIC DNA]</scope>
    <source>
        <strain evidence="2">NIES-2863</strain>
    </source>
</reference>
<name>A0A150GZL7_GONPE</name>
<keyword evidence="2" id="KW-1185">Reference proteome</keyword>
<accession>A0A150GZL7</accession>
<evidence type="ECO:0000313" key="1">
    <source>
        <dbReference type="EMBL" id="KXZ55224.1"/>
    </source>
</evidence>
<gene>
    <name evidence="1" type="ORF">GPECTOR_3g366</name>
</gene>
<sequence>MQLVLGGLTSRAQVQHVLCQTPEALVEGDLLRAGEAILVFRRLGLTDYAAAQLVTYYPQLLSKDEEEIVKMVGMLSRYQTGIETISC</sequence>
<evidence type="ECO:0000313" key="2">
    <source>
        <dbReference type="Proteomes" id="UP000075714"/>
    </source>
</evidence>